<dbReference type="AlphaFoldDB" id="A0A2G2X0A9"/>
<keyword evidence="3" id="KW-1185">Reference proteome</keyword>
<dbReference type="Proteomes" id="UP000224567">
    <property type="component" value="Unassembled WGS sequence"/>
</dbReference>
<dbReference type="OrthoDB" id="1928179at2759"/>
<protein>
    <submittedName>
        <fullName evidence="2">Uncharacterized protein</fullName>
    </submittedName>
</protein>
<comment type="caution">
    <text evidence="2">The sequence shown here is derived from an EMBL/GenBank/DDBJ whole genome shotgun (WGS) entry which is preliminary data.</text>
</comment>
<organism evidence="2 3">
    <name type="scientific">Capsicum baccatum</name>
    <name type="common">Peruvian pepper</name>
    <dbReference type="NCBI Taxonomy" id="33114"/>
    <lineage>
        <taxon>Eukaryota</taxon>
        <taxon>Viridiplantae</taxon>
        <taxon>Streptophyta</taxon>
        <taxon>Embryophyta</taxon>
        <taxon>Tracheophyta</taxon>
        <taxon>Spermatophyta</taxon>
        <taxon>Magnoliopsida</taxon>
        <taxon>eudicotyledons</taxon>
        <taxon>Gunneridae</taxon>
        <taxon>Pentapetalae</taxon>
        <taxon>asterids</taxon>
        <taxon>lamiids</taxon>
        <taxon>Solanales</taxon>
        <taxon>Solanaceae</taxon>
        <taxon>Solanoideae</taxon>
        <taxon>Capsiceae</taxon>
        <taxon>Capsicum</taxon>
    </lineage>
</organism>
<evidence type="ECO:0000256" key="1">
    <source>
        <dbReference type="SAM" id="MobiDB-lite"/>
    </source>
</evidence>
<dbReference type="EMBL" id="MLFT02000004">
    <property type="protein sequence ID" value="PHT50922.1"/>
    <property type="molecule type" value="Genomic_DNA"/>
</dbReference>
<gene>
    <name evidence="2" type="ORF">CQW23_10669</name>
</gene>
<evidence type="ECO:0000313" key="3">
    <source>
        <dbReference type="Proteomes" id="UP000224567"/>
    </source>
</evidence>
<accession>A0A2G2X0A9</accession>
<reference evidence="3" key="2">
    <citation type="journal article" date="2017" name="J. Anim. Genet.">
        <title>Multiple reference genome sequences of hot pepper reveal the massive evolution of plant disease resistance genes by retroduplication.</title>
        <authorList>
            <person name="Kim S."/>
            <person name="Park J."/>
            <person name="Yeom S.-I."/>
            <person name="Kim Y.-M."/>
            <person name="Seo E."/>
            <person name="Kim K.-T."/>
            <person name="Kim M.-S."/>
            <person name="Lee J.M."/>
            <person name="Cheong K."/>
            <person name="Shin H.-S."/>
            <person name="Kim S.-B."/>
            <person name="Han K."/>
            <person name="Lee J."/>
            <person name="Park M."/>
            <person name="Lee H.-A."/>
            <person name="Lee H.-Y."/>
            <person name="Lee Y."/>
            <person name="Oh S."/>
            <person name="Lee J.H."/>
            <person name="Choi E."/>
            <person name="Choi E."/>
            <person name="Lee S.E."/>
            <person name="Jeon J."/>
            <person name="Kim H."/>
            <person name="Choi G."/>
            <person name="Song H."/>
            <person name="Lee J."/>
            <person name="Lee S.-C."/>
            <person name="Kwon J.-K."/>
            <person name="Lee H.-Y."/>
            <person name="Koo N."/>
            <person name="Hong Y."/>
            <person name="Kim R.W."/>
            <person name="Kang W.-H."/>
            <person name="Huh J.H."/>
            <person name="Kang B.-C."/>
            <person name="Yang T.-J."/>
            <person name="Lee Y.-H."/>
            <person name="Bennetzen J.L."/>
            <person name="Choi D."/>
        </authorList>
    </citation>
    <scope>NUCLEOTIDE SEQUENCE [LARGE SCALE GENOMIC DNA]</scope>
    <source>
        <strain evidence="3">cv. PBC81</strain>
    </source>
</reference>
<name>A0A2G2X0A9_CAPBA</name>
<feature type="region of interest" description="Disordered" evidence="1">
    <location>
        <begin position="105"/>
        <end position="162"/>
    </location>
</feature>
<proteinExistence type="predicted"/>
<reference evidence="2 3" key="1">
    <citation type="journal article" date="2017" name="Genome Biol.">
        <title>New reference genome sequences of hot pepper reveal the massive evolution of plant disease-resistance genes by retroduplication.</title>
        <authorList>
            <person name="Kim S."/>
            <person name="Park J."/>
            <person name="Yeom S.I."/>
            <person name="Kim Y.M."/>
            <person name="Seo E."/>
            <person name="Kim K.T."/>
            <person name="Kim M.S."/>
            <person name="Lee J.M."/>
            <person name="Cheong K."/>
            <person name="Shin H.S."/>
            <person name="Kim S.B."/>
            <person name="Han K."/>
            <person name="Lee J."/>
            <person name="Park M."/>
            <person name="Lee H.A."/>
            <person name="Lee H.Y."/>
            <person name="Lee Y."/>
            <person name="Oh S."/>
            <person name="Lee J.H."/>
            <person name="Choi E."/>
            <person name="Choi E."/>
            <person name="Lee S.E."/>
            <person name="Jeon J."/>
            <person name="Kim H."/>
            <person name="Choi G."/>
            <person name="Song H."/>
            <person name="Lee J."/>
            <person name="Lee S.C."/>
            <person name="Kwon J.K."/>
            <person name="Lee H.Y."/>
            <person name="Koo N."/>
            <person name="Hong Y."/>
            <person name="Kim R.W."/>
            <person name="Kang W.H."/>
            <person name="Huh J.H."/>
            <person name="Kang B.C."/>
            <person name="Yang T.J."/>
            <person name="Lee Y.H."/>
            <person name="Bennetzen J.L."/>
            <person name="Choi D."/>
        </authorList>
    </citation>
    <scope>NUCLEOTIDE SEQUENCE [LARGE SCALE GENOMIC DNA]</scope>
    <source>
        <strain evidence="3">cv. PBC81</strain>
    </source>
</reference>
<dbReference type="STRING" id="33114.A0A2G2X0A9"/>
<sequence>MTRNAPKQTGAHQKQLDILAPTCAVYELRYLCLKHEMQVPRGGRVVQSSRDEKRSYRITLEFLRLNQNKSKVESLGEKSVKGQQDLQKVVKLGRKDLNPLLLDELAAEFQRPPDEDLEQEELDEVKNHENGGDDDGDGVGEHEQLEDIIDEDDKDATRRDAV</sequence>
<evidence type="ECO:0000313" key="2">
    <source>
        <dbReference type="EMBL" id="PHT50922.1"/>
    </source>
</evidence>